<evidence type="ECO:0000313" key="1">
    <source>
        <dbReference type="EMBL" id="CAJ36835.1"/>
    </source>
</evidence>
<dbReference type="EMBL" id="AM114193">
    <property type="protein sequence ID" value="CAJ36835.1"/>
    <property type="molecule type" value="Genomic_DNA"/>
</dbReference>
<evidence type="ECO:0000313" key="2">
    <source>
        <dbReference type="Proteomes" id="UP000000663"/>
    </source>
</evidence>
<dbReference type="AlphaFoldDB" id="Q0W458"/>
<reference evidence="1 2" key="1">
    <citation type="journal article" date="2006" name="Science">
        <title>Genome of rice cluster I archaea -- the key methane producers in the rice rhizosphere.</title>
        <authorList>
            <person name="Erkel C."/>
            <person name="Kube M."/>
            <person name="Reinhardt R."/>
            <person name="Liesack W."/>
        </authorList>
    </citation>
    <scope>NUCLEOTIDE SEQUENCE [LARGE SCALE GENOMIC DNA]</scope>
    <source>
        <strain evidence="2">DSM 22066 / NBRC 105507 / MRE50</strain>
    </source>
</reference>
<name>Q0W458_METAR</name>
<dbReference type="Proteomes" id="UP000000663">
    <property type="component" value="Chromosome"/>
</dbReference>
<dbReference type="KEGG" id="rci:RCIA131"/>
<keyword evidence="2" id="KW-1185">Reference proteome</keyword>
<gene>
    <name evidence="1" type="ORF">RCIA131</name>
</gene>
<accession>Q0W458</accession>
<organism evidence="1 2">
    <name type="scientific">Methanocella arvoryzae (strain DSM 22066 / NBRC 105507 / MRE50)</name>
    <dbReference type="NCBI Taxonomy" id="351160"/>
    <lineage>
        <taxon>Archaea</taxon>
        <taxon>Methanobacteriati</taxon>
        <taxon>Methanobacteriota</taxon>
        <taxon>Stenosarchaea group</taxon>
        <taxon>Methanomicrobia</taxon>
        <taxon>Methanocellales</taxon>
        <taxon>Methanocellaceae</taxon>
        <taxon>Methanocella</taxon>
    </lineage>
</organism>
<protein>
    <submittedName>
        <fullName evidence="1">Uncharacterized protein</fullName>
    </submittedName>
</protein>
<sequence>MLKQVFKRHIPRSSRIIQHSSDTAATRSYSTRVVTETTAARRQSINHKLTDQSVQPDFLSITCMKRNLFVAVTPARRATVDLKKNALLFLCGLSPCRRAAVV</sequence>
<proteinExistence type="predicted"/>